<evidence type="ECO:0000256" key="1">
    <source>
        <dbReference type="SAM" id="Phobius"/>
    </source>
</evidence>
<proteinExistence type="predicted"/>
<keyword evidence="1" id="KW-0812">Transmembrane</keyword>
<accession>A0A6G1HJV9</accession>
<evidence type="ECO:0000313" key="2">
    <source>
        <dbReference type="EMBL" id="KAF2396127.1"/>
    </source>
</evidence>
<keyword evidence="1" id="KW-0472">Membrane</keyword>
<feature type="transmembrane region" description="Helical" evidence="1">
    <location>
        <begin position="69"/>
        <end position="91"/>
    </location>
</feature>
<evidence type="ECO:0000313" key="3">
    <source>
        <dbReference type="Proteomes" id="UP000799640"/>
    </source>
</evidence>
<gene>
    <name evidence="2" type="ORF">EJ06DRAFT_524874</name>
</gene>
<protein>
    <submittedName>
        <fullName evidence="2">Uncharacterized protein</fullName>
    </submittedName>
</protein>
<keyword evidence="1" id="KW-1133">Transmembrane helix</keyword>
<dbReference type="AlphaFoldDB" id="A0A6G1HJV9"/>
<reference evidence="2" key="1">
    <citation type="journal article" date="2020" name="Stud. Mycol.">
        <title>101 Dothideomycetes genomes: a test case for predicting lifestyles and emergence of pathogens.</title>
        <authorList>
            <person name="Haridas S."/>
            <person name="Albert R."/>
            <person name="Binder M."/>
            <person name="Bloem J."/>
            <person name="Labutti K."/>
            <person name="Salamov A."/>
            <person name="Andreopoulos B."/>
            <person name="Baker S."/>
            <person name="Barry K."/>
            <person name="Bills G."/>
            <person name="Bluhm B."/>
            <person name="Cannon C."/>
            <person name="Castanera R."/>
            <person name="Culley D."/>
            <person name="Daum C."/>
            <person name="Ezra D."/>
            <person name="Gonzalez J."/>
            <person name="Henrissat B."/>
            <person name="Kuo A."/>
            <person name="Liang C."/>
            <person name="Lipzen A."/>
            <person name="Lutzoni F."/>
            <person name="Magnuson J."/>
            <person name="Mondo S."/>
            <person name="Nolan M."/>
            <person name="Ohm R."/>
            <person name="Pangilinan J."/>
            <person name="Park H.-J."/>
            <person name="Ramirez L."/>
            <person name="Alfaro M."/>
            <person name="Sun H."/>
            <person name="Tritt A."/>
            <person name="Yoshinaga Y."/>
            <person name="Zwiers L.-H."/>
            <person name="Turgeon B."/>
            <person name="Goodwin S."/>
            <person name="Spatafora J."/>
            <person name="Crous P."/>
            <person name="Grigoriev I."/>
        </authorList>
    </citation>
    <scope>NUCLEOTIDE SEQUENCE</scope>
    <source>
        <strain evidence="2">CBS 262.69</strain>
    </source>
</reference>
<name>A0A6G1HJV9_9PEZI</name>
<sequence length="109" mass="11870">MCGRLKGGGLSVLPGGWCASSENGGSTNGLSIDLHAFETLPGLTLTSRCEQGKSYGKIQRNFSTRMGSLLIFLVLRLFTYLQHALVVLHTYDGDAPITPLGTMQRIWRL</sequence>
<dbReference type="EMBL" id="ML996708">
    <property type="protein sequence ID" value="KAF2396127.1"/>
    <property type="molecule type" value="Genomic_DNA"/>
</dbReference>
<dbReference type="Proteomes" id="UP000799640">
    <property type="component" value="Unassembled WGS sequence"/>
</dbReference>
<keyword evidence="3" id="KW-1185">Reference proteome</keyword>
<organism evidence="2 3">
    <name type="scientific">Trichodelitschia bisporula</name>
    <dbReference type="NCBI Taxonomy" id="703511"/>
    <lineage>
        <taxon>Eukaryota</taxon>
        <taxon>Fungi</taxon>
        <taxon>Dikarya</taxon>
        <taxon>Ascomycota</taxon>
        <taxon>Pezizomycotina</taxon>
        <taxon>Dothideomycetes</taxon>
        <taxon>Dothideomycetes incertae sedis</taxon>
        <taxon>Phaeotrichales</taxon>
        <taxon>Phaeotrichaceae</taxon>
        <taxon>Trichodelitschia</taxon>
    </lineage>
</organism>